<protein>
    <submittedName>
        <fullName evidence="1">Uncharacterized protein</fullName>
    </submittedName>
</protein>
<dbReference type="AlphaFoldDB" id="A0A0E9QUL4"/>
<evidence type="ECO:0000313" key="1">
    <source>
        <dbReference type="EMBL" id="JAH20661.1"/>
    </source>
</evidence>
<organism evidence="1">
    <name type="scientific">Anguilla anguilla</name>
    <name type="common">European freshwater eel</name>
    <name type="synonym">Muraena anguilla</name>
    <dbReference type="NCBI Taxonomy" id="7936"/>
    <lineage>
        <taxon>Eukaryota</taxon>
        <taxon>Metazoa</taxon>
        <taxon>Chordata</taxon>
        <taxon>Craniata</taxon>
        <taxon>Vertebrata</taxon>
        <taxon>Euteleostomi</taxon>
        <taxon>Actinopterygii</taxon>
        <taxon>Neopterygii</taxon>
        <taxon>Teleostei</taxon>
        <taxon>Anguilliformes</taxon>
        <taxon>Anguillidae</taxon>
        <taxon>Anguilla</taxon>
    </lineage>
</organism>
<sequence>MHRPCKLAQQHHFKIAKLLKSLLQMCRDGQGSCRQWGKICS</sequence>
<proteinExistence type="predicted"/>
<accession>A0A0E9QUL4</accession>
<reference evidence="1" key="2">
    <citation type="journal article" date="2015" name="Fish Shellfish Immunol.">
        <title>Early steps in the European eel (Anguilla anguilla)-Vibrio vulnificus interaction in the gills: Role of the RtxA13 toxin.</title>
        <authorList>
            <person name="Callol A."/>
            <person name="Pajuelo D."/>
            <person name="Ebbesson L."/>
            <person name="Teles M."/>
            <person name="MacKenzie S."/>
            <person name="Amaro C."/>
        </authorList>
    </citation>
    <scope>NUCLEOTIDE SEQUENCE</scope>
</reference>
<dbReference type="EMBL" id="GBXM01087916">
    <property type="protein sequence ID" value="JAH20661.1"/>
    <property type="molecule type" value="Transcribed_RNA"/>
</dbReference>
<name>A0A0E9QUL4_ANGAN</name>
<reference evidence="1" key="1">
    <citation type="submission" date="2014-11" db="EMBL/GenBank/DDBJ databases">
        <authorList>
            <person name="Amaro Gonzalez C."/>
        </authorList>
    </citation>
    <scope>NUCLEOTIDE SEQUENCE</scope>
</reference>